<dbReference type="AlphaFoldDB" id="A0A5C4ME61"/>
<keyword evidence="5 7" id="KW-1133">Transmembrane helix</keyword>
<keyword evidence="3" id="KW-1003">Cell membrane</keyword>
<dbReference type="SUPFAM" id="SSF161098">
    <property type="entry name" value="MetI-like"/>
    <property type="match status" value="1"/>
</dbReference>
<evidence type="ECO:0000256" key="5">
    <source>
        <dbReference type="ARBA" id="ARBA00022989"/>
    </source>
</evidence>
<dbReference type="InterPro" id="IPR000515">
    <property type="entry name" value="MetI-like"/>
</dbReference>
<evidence type="ECO:0000313" key="9">
    <source>
        <dbReference type="EMBL" id="TNC31391.1"/>
    </source>
</evidence>
<feature type="transmembrane region" description="Helical" evidence="7">
    <location>
        <begin position="196"/>
        <end position="222"/>
    </location>
</feature>
<sequence length="291" mass="30663">MRRRSLDLRLWTPATVLALVVLACFAGPALLGPDGAQQALGERLAPPAWLAGDVDGKPLGTDAFGRDMLTRTLEGGRVSLQVGFGAATGAVVIGLLLGLVAGYWGGWWDRAIMTVADVWLAFPFLVIALAAVAVVGSDVPVLVALLTLGGWVLPTRVTRTIVQRVRSEDYVVAAAGAGASDLYLVRRHVLPQVLPANLVVWSFTVGALVVIEGALSFLGLGVKPPTPSWGNIVSDGTPYLETAWWVVAWPALMIVVTVMCANGLGTALRRRWQAGSRVLEASSELDKGVAP</sequence>
<gene>
    <name evidence="10" type="ORF">FHE65_06530</name>
    <name evidence="9" type="ORF">FHE65_31325</name>
</gene>
<evidence type="ECO:0000256" key="6">
    <source>
        <dbReference type="ARBA" id="ARBA00023136"/>
    </source>
</evidence>
<keyword evidence="6 7" id="KW-0472">Membrane</keyword>
<comment type="subcellular location">
    <subcellularLocation>
        <location evidence="1 7">Cell membrane</location>
        <topology evidence="1 7">Multi-pass membrane protein</topology>
    </subcellularLocation>
</comment>
<dbReference type="PROSITE" id="PS50928">
    <property type="entry name" value="ABC_TM1"/>
    <property type="match status" value="1"/>
</dbReference>
<dbReference type="GO" id="GO:0055085">
    <property type="term" value="P:transmembrane transport"/>
    <property type="evidence" value="ECO:0007669"/>
    <property type="project" value="InterPro"/>
</dbReference>
<evidence type="ECO:0000256" key="7">
    <source>
        <dbReference type="RuleBase" id="RU363032"/>
    </source>
</evidence>
<evidence type="ECO:0000256" key="1">
    <source>
        <dbReference type="ARBA" id="ARBA00004651"/>
    </source>
</evidence>
<name>A0A5C4ME61_9ACTN</name>
<feature type="transmembrane region" description="Helical" evidence="7">
    <location>
        <begin position="111"/>
        <end position="133"/>
    </location>
</feature>
<feature type="domain" description="ABC transmembrane type-1" evidence="8">
    <location>
        <begin position="76"/>
        <end position="265"/>
    </location>
</feature>
<evidence type="ECO:0000313" key="11">
    <source>
        <dbReference type="Proteomes" id="UP000306740"/>
    </source>
</evidence>
<dbReference type="EMBL" id="VDFR01000032">
    <property type="protein sequence ID" value="TNC48822.1"/>
    <property type="molecule type" value="Genomic_DNA"/>
</dbReference>
<comment type="similarity">
    <text evidence="7">Belongs to the binding-protein-dependent transport system permease family.</text>
</comment>
<proteinExistence type="inferred from homology"/>
<dbReference type="PROSITE" id="PS51257">
    <property type="entry name" value="PROKAR_LIPOPROTEIN"/>
    <property type="match status" value="1"/>
</dbReference>
<evidence type="ECO:0000256" key="4">
    <source>
        <dbReference type="ARBA" id="ARBA00022692"/>
    </source>
</evidence>
<comment type="caution">
    <text evidence="9">The sequence shown here is derived from an EMBL/GenBank/DDBJ whole genome shotgun (WGS) entry which is preliminary data.</text>
</comment>
<keyword evidence="4 7" id="KW-0812">Transmembrane</keyword>
<evidence type="ECO:0000256" key="2">
    <source>
        <dbReference type="ARBA" id="ARBA00022448"/>
    </source>
</evidence>
<protein>
    <submittedName>
        <fullName evidence="9">ABC transporter permease</fullName>
    </submittedName>
</protein>
<feature type="transmembrane region" description="Helical" evidence="7">
    <location>
        <begin position="78"/>
        <end position="104"/>
    </location>
</feature>
<reference evidence="9 11" key="1">
    <citation type="submission" date="2019-05" db="EMBL/GenBank/DDBJ databases">
        <title>Mumia sp. nov., isolated from the intestinal contents of plateau pika (Ochotona curzoniae) in the Qinghai-Tibet plateau of China.</title>
        <authorList>
            <person name="Tian Z."/>
        </authorList>
    </citation>
    <scope>NUCLEOTIDE SEQUENCE [LARGE SCALE GENOMIC DNA]</scope>
    <source>
        <strain evidence="11">527</strain>
        <strain evidence="9">Z527</strain>
    </source>
</reference>
<dbReference type="PANTHER" id="PTHR43386:SF1">
    <property type="entry name" value="D,D-DIPEPTIDE TRANSPORT SYSTEM PERMEASE PROTEIN DDPC-RELATED"/>
    <property type="match status" value="1"/>
</dbReference>
<dbReference type="RefSeq" id="WP_139085542.1">
    <property type="nucleotide sequence ID" value="NZ_VDFR01000032.1"/>
</dbReference>
<dbReference type="InterPro" id="IPR035906">
    <property type="entry name" value="MetI-like_sf"/>
</dbReference>
<keyword evidence="2 7" id="KW-0813">Transport</keyword>
<accession>A0A5C4ME61</accession>
<organism evidence="9 11">
    <name type="scientific">Mumia zhuanghuii</name>
    <dbReference type="NCBI Taxonomy" id="2585211"/>
    <lineage>
        <taxon>Bacteria</taxon>
        <taxon>Bacillati</taxon>
        <taxon>Actinomycetota</taxon>
        <taxon>Actinomycetes</taxon>
        <taxon>Propionibacteriales</taxon>
        <taxon>Nocardioidaceae</taxon>
        <taxon>Mumia</taxon>
    </lineage>
</organism>
<dbReference type="EMBL" id="VDFR01000205">
    <property type="protein sequence ID" value="TNC31391.1"/>
    <property type="molecule type" value="Genomic_DNA"/>
</dbReference>
<dbReference type="GO" id="GO:0005886">
    <property type="term" value="C:plasma membrane"/>
    <property type="evidence" value="ECO:0007669"/>
    <property type="project" value="UniProtKB-SubCell"/>
</dbReference>
<dbReference type="Gene3D" id="1.10.3720.10">
    <property type="entry name" value="MetI-like"/>
    <property type="match status" value="1"/>
</dbReference>
<evidence type="ECO:0000313" key="10">
    <source>
        <dbReference type="EMBL" id="TNC48822.1"/>
    </source>
</evidence>
<evidence type="ECO:0000259" key="8">
    <source>
        <dbReference type="PROSITE" id="PS50928"/>
    </source>
</evidence>
<dbReference type="InterPro" id="IPR050366">
    <property type="entry name" value="BP-dependent_transpt_permease"/>
</dbReference>
<dbReference type="PANTHER" id="PTHR43386">
    <property type="entry name" value="OLIGOPEPTIDE TRANSPORT SYSTEM PERMEASE PROTEIN APPC"/>
    <property type="match status" value="1"/>
</dbReference>
<feature type="transmembrane region" description="Helical" evidence="7">
    <location>
        <begin position="242"/>
        <end position="264"/>
    </location>
</feature>
<evidence type="ECO:0000256" key="3">
    <source>
        <dbReference type="ARBA" id="ARBA00022475"/>
    </source>
</evidence>
<dbReference type="CDD" id="cd06261">
    <property type="entry name" value="TM_PBP2"/>
    <property type="match status" value="1"/>
</dbReference>
<dbReference type="Pfam" id="PF00528">
    <property type="entry name" value="BPD_transp_1"/>
    <property type="match status" value="1"/>
</dbReference>
<dbReference type="OrthoDB" id="8906042at2"/>
<dbReference type="Proteomes" id="UP000306740">
    <property type="component" value="Unassembled WGS sequence"/>
</dbReference>